<keyword evidence="1" id="KW-0732">Signal</keyword>
<sequence>MNLGKAVSLYAGIVSILLLAVAPLHAADEGARRIVKSDGIEIELFEYGKGPETLIMAAGNGRPAAQLGDLAKGIAATGTRVITYNYRSLGASTGQIDNLTLHDYANDVWRVADALGVDRVHLAGKTYGNRVVRAASQDKPDRALSVILIGAGGEQLPSPETRALYERYLDPTTPKAEWMTLQGQLMYAPGHEHLAALDAEQGEYPVLAAAQVKASDATPKDQWASGGTAPMLVMTCLLDRVAVPESALIVAKSRPNAWLVGLPGCGHNMLNERGEDLVRLMAEFIARTSKRP</sequence>
<dbReference type="SUPFAM" id="SSF53474">
    <property type="entry name" value="alpha/beta-Hydrolases"/>
    <property type="match status" value="1"/>
</dbReference>
<dbReference type="PANTHER" id="PTHR43433:SF5">
    <property type="entry name" value="AB HYDROLASE-1 DOMAIN-CONTAINING PROTEIN"/>
    <property type="match status" value="1"/>
</dbReference>
<organism evidence="3 4">
    <name type="scientific">Methylobacterium persicinum</name>
    <dbReference type="NCBI Taxonomy" id="374426"/>
    <lineage>
        <taxon>Bacteria</taxon>
        <taxon>Pseudomonadati</taxon>
        <taxon>Pseudomonadota</taxon>
        <taxon>Alphaproteobacteria</taxon>
        <taxon>Hyphomicrobiales</taxon>
        <taxon>Methylobacteriaceae</taxon>
        <taxon>Methylobacterium</taxon>
    </lineage>
</organism>
<accession>A0ABU0HM75</accession>
<dbReference type="Proteomes" id="UP001236369">
    <property type="component" value="Unassembled WGS sequence"/>
</dbReference>
<evidence type="ECO:0000313" key="3">
    <source>
        <dbReference type="EMBL" id="MDQ0443435.1"/>
    </source>
</evidence>
<dbReference type="InterPro" id="IPR000073">
    <property type="entry name" value="AB_hydrolase_1"/>
</dbReference>
<gene>
    <name evidence="3" type="ORF">QO016_002938</name>
</gene>
<evidence type="ECO:0000259" key="2">
    <source>
        <dbReference type="Pfam" id="PF00561"/>
    </source>
</evidence>
<dbReference type="EMBL" id="JAUSVV010000006">
    <property type="protein sequence ID" value="MDQ0443435.1"/>
    <property type="molecule type" value="Genomic_DNA"/>
</dbReference>
<protein>
    <submittedName>
        <fullName evidence="3">Pimeloyl-ACP methyl ester carboxylesterase</fullName>
    </submittedName>
</protein>
<dbReference type="Gene3D" id="3.40.50.1820">
    <property type="entry name" value="alpha/beta hydrolase"/>
    <property type="match status" value="1"/>
</dbReference>
<feature type="signal peptide" evidence="1">
    <location>
        <begin position="1"/>
        <end position="26"/>
    </location>
</feature>
<keyword evidence="4" id="KW-1185">Reference proteome</keyword>
<dbReference type="InterPro" id="IPR029058">
    <property type="entry name" value="AB_hydrolase_fold"/>
</dbReference>
<dbReference type="RefSeq" id="WP_238249480.1">
    <property type="nucleotide sequence ID" value="NZ_BPQX01000031.1"/>
</dbReference>
<reference evidence="3 4" key="1">
    <citation type="submission" date="2023-07" db="EMBL/GenBank/DDBJ databases">
        <title>Genomic Encyclopedia of Type Strains, Phase IV (KMG-IV): sequencing the most valuable type-strain genomes for metagenomic binning, comparative biology and taxonomic classification.</title>
        <authorList>
            <person name="Goeker M."/>
        </authorList>
    </citation>
    <scope>NUCLEOTIDE SEQUENCE [LARGE SCALE GENOMIC DNA]</scope>
    <source>
        <strain evidence="3 4">DSM 19562</strain>
    </source>
</reference>
<name>A0ABU0HM75_9HYPH</name>
<dbReference type="PANTHER" id="PTHR43433">
    <property type="entry name" value="HYDROLASE, ALPHA/BETA FOLD FAMILY PROTEIN"/>
    <property type="match status" value="1"/>
</dbReference>
<feature type="chain" id="PRO_5045173722" evidence="1">
    <location>
        <begin position="27"/>
        <end position="292"/>
    </location>
</feature>
<dbReference type="InterPro" id="IPR050471">
    <property type="entry name" value="AB_hydrolase"/>
</dbReference>
<evidence type="ECO:0000256" key="1">
    <source>
        <dbReference type="SAM" id="SignalP"/>
    </source>
</evidence>
<dbReference type="Pfam" id="PF00561">
    <property type="entry name" value="Abhydrolase_1"/>
    <property type="match status" value="1"/>
</dbReference>
<proteinExistence type="predicted"/>
<evidence type="ECO:0000313" key="4">
    <source>
        <dbReference type="Proteomes" id="UP001236369"/>
    </source>
</evidence>
<comment type="caution">
    <text evidence="3">The sequence shown here is derived from an EMBL/GenBank/DDBJ whole genome shotgun (WGS) entry which is preliminary data.</text>
</comment>
<feature type="domain" description="AB hydrolase-1" evidence="2">
    <location>
        <begin position="70"/>
        <end position="166"/>
    </location>
</feature>